<keyword evidence="4" id="KW-0677">Repeat</keyword>
<feature type="domain" description="DAGKc" evidence="12">
    <location>
        <begin position="163"/>
        <end position="297"/>
    </location>
</feature>
<dbReference type="GO" id="GO:0005524">
    <property type="term" value="F:ATP binding"/>
    <property type="evidence" value="ECO:0007669"/>
    <property type="project" value="UniProtKB-KW"/>
</dbReference>
<dbReference type="GO" id="GO:0098978">
    <property type="term" value="C:glutamatergic synapse"/>
    <property type="evidence" value="ECO:0007669"/>
    <property type="project" value="TreeGrafter"/>
</dbReference>
<name>A0A6I9PY35_9TELE</name>
<comment type="similarity">
    <text evidence="2 10">Belongs to the eukaryotic diacylglycerol kinase family.</text>
</comment>
<dbReference type="InterPro" id="IPR017438">
    <property type="entry name" value="ATP-NAD_kinase_N"/>
</dbReference>
<dbReference type="InterPro" id="IPR016064">
    <property type="entry name" value="NAD/diacylglycerol_kinase_sf"/>
</dbReference>
<comment type="catalytic activity">
    <reaction evidence="9">
        <text>1,2-di-(9Z-octadecenoyl)-sn-glycerol + ATP = 1,2-di-(9Z-octadecenoyl)-sn-glycero-3-phosphate + ADP + H(+)</text>
        <dbReference type="Rhea" id="RHEA:40327"/>
        <dbReference type="ChEBI" id="CHEBI:15378"/>
        <dbReference type="ChEBI" id="CHEBI:30616"/>
        <dbReference type="ChEBI" id="CHEBI:52333"/>
        <dbReference type="ChEBI" id="CHEBI:74546"/>
        <dbReference type="ChEBI" id="CHEBI:456216"/>
    </reaction>
    <physiologicalReaction direction="left-to-right" evidence="9">
        <dbReference type="Rhea" id="RHEA:40328"/>
    </physiologicalReaction>
</comment>
<dbReference type="UniPathway" id="UPA00230"/>
<keyword evidence="8" id="KW-0443">Lipid metabolism</keyword>
<dbReference type="Pfam" id="PF00609">
    <property type="entry name" value="DAGK_acc"/>
    <property type="match status" value="1"/>
</dbReference>
<evidence type="ECO:0000256" key="8">
    <source>
        <dbReference type="ARBA" id="ARBA00023098"/>
    </source>
</evidence>
<dbReference type="PROSITE" id="PS50146">
    <property type="entry name" value="DAGK"/>
    <property type="match status" value="1"/>
</dbReference>
<dbReference type="Gene3D" id="1.10.287.2610">
    <property type="match status" value="1"/>
</dbReference>
<keyword evidence="7 10" id="KW-0067">ATP-binding</keyword>
<evidence type="ECO:0000259" key="12">
    <source>
        <dbReference type="PROSITE" id="PS50146"/>
    </source>
</evidence>
<dbReference type="GeneID" id="104965273"/>
<dbReference type="GO" id="GO:0004143">
    <property type="term" value="F:ATP-dependent diacylglycerol kinase activity"/>
    <property type="evidence" value="ECO:0007669"/>
    <property type="project" value="UniProtKB-EC"/>
</dbReference>
<dbReference type="Proteomes" id="UP000504611">
    <property type="component" value="Unplaced"/>
</dbReference>
<keyword evidence="6 10" id="KW-0418">Kinase</keyword>
<dbReference type="Pfam" id="PF00130">
    <property type="entry name" value="C1_1"/>
    <property type="match status" value="1"/>
</dbReference>
<proteinExistence type="inferred from homology"/>
<dbReference type="InterPro" id="IPR024743">
    <property type="entry name" value="Dynein_HC_stalk"/>
</dbReference>
<dbReference type="SUPFAM" id="SSF111331">
    <property type="entry name" value="NAD kinase/diacylglycerol kinase-like"/>
    <property type="match status" value="1"/>
</dbReference>
<dbReference type="GO" id="GO:0007200">
    <property type="term" value="P:phospholipase C-activating G protein-coupled receptor signaling pathway"/>
    <property type="evidence" value="ECO:0007669"/>
    <property type="project" value="InterPro"/>
</dbReference>
<keyword evidence="3 10" id="KW-0808">Transferase</keyword>
<comment type="pathway">
    <text evidence="1">Lipid metabolism; glycerolipid metabolism.</text>
</comment>
<dbReference type="InterPro" id="IPR001206">
    <property type="entry name" value="Diacylglycerol_kinase_cat_dom"/>
</dbReference>
<keyword evidence="5 10" id="KW-0547">Nucleotide-binding</keyword>
<feature type="compositionally biased region" description="Basic residues" evidence="11">
    <location>
        <begin position="122"/>
        <end position="143"/>
    </location>
</feature>
<dbReference type="Pfam" id="PF12777">
    <property type="entry name" value="MT"/>
    <property type="match status" value="1"/>
</dbReference>
<evidence type="ECO:0000256" key="2">
    <source>
        <dbReference type="ARBA" id="ARBA00009280"/>
    </source>
</evidence>
<evidence type="ECO:0000313" key="14">
    <source>
        <dbReference type="RefSeq" id="XP_010792533.1"/>
    </source>
</evidence>
<dbReference type="SMART" id="SM00046">
    <property type="entry name" value="DAGKc"/>
    <property type="match status" value="1"/>
</dbReference>
<evidence type="ECO:0000256" key="7">
    <source>
        <dbReference type="ARBA" id="ARBA00022840"/>
    </source>
</evidence>
<dbReference type="Pfam" id="PF00781">
    <property type="entry name" value="DAGK_cat"/>
    <property type="match status" value="1"/>
</dbReference>
<dbReference type="SMART" id="SM00109">
    <property type="entry name" value="C1"/>
    <property type="match status" value="1"/>
</dbReference>
<dbReference type="AlphaFoldDB" id="A0A6I9PY35"/>
<accession>A0A6I9PY35</accession>
<dbReference type="PANTHER" id="PTHR11255">
    <property type="entry name" value="DIACYLGLYCEROL KINASE"/>
    <property type="match status" value="1"/>
</dbReference>
<dbReference type="Gene3D" id="3.40.50.10330">
    <property type="entry name" value="Probable inorganic polyphosphate/atp-NAD kinase, domain 1"/>
    <property type="match status" value="1"/>
</dbReference>
<evidence type="ECO:0000256" key="4">
    <source>
        <dbReference type="ARBA" id="ARBA00022737"/>
    </source>
</evidence>
<protein>
    <recommendedName>
        <fullName evidence="10">Diacylglycerol kinase</fullName>
        <shortName evidence="10">DAG kinase</shortName>
        <ecNumber evidence="10">2.7.1.107</ecNumber>
    </recommendedName>
</protein>
<feature type="region of interest" description="Disordered" evidence="11">
    <location>
        <begin position="122"/>
        <end position="148"/>
    </location>
</feature>
<reference evidence="14" key="1">
    <citation type="submission" date="2025-08" db="UniProtKB">
        <authorList>
            <consortium name="RefSeq"/>
        </authorList>
    </citation>
    <scope>IDENTIFICATION</scope>
    <source>
        <tissue evidence="14">Muscle</tissue>
    </source>
</reference>
<evidence type="ECO:0000256" key="9">
    <source>
        <dbReference type="ARBA" id="ARBA00023371"/>
    </source>
</evidence>
<dbReference type="InterPro" id="IPR037607">
    <property type="entry name" value="DGK"/>
</dbReference>
<evidence type="ECO:0000256" key="1">
    <source>
        <dbReference type="ARBA" id="ARBA00005175"/>
    </source>
</evidence>
<feature type="region of interest" description="Disordered" evidence="11">
    <location>
        <begin position="455"/>
        <end position="476"/>
    </location>
</feature>
<sequence length="476" mass="53401">MGGLSGKHLHFGIYWRQVEINFRCKPSFRESGSRNIREPAMVRHHWVHRRRQEGKCKQCGKGFQQKFAFHSKDIVAISCSWCKQAYHNKVSCFMLQQIEEACPIGAHAALIVPPTWIIRVRRQSSMKSSKKKKRTSFKRKSSKKGAEEGRQWKPFLIRPIPSPLMKPLLVFVNPRSGGNQGTKIMQSFMWYLNPRQVFDLSQGGPQEGLELYRRVHNLQILACGGDGTVGWILSCLDELAINPQPPVAVLPLGTGNDLARTLNWGGGYTDEPLSKILSHVEDGTVVQLDRWNLQVEPNHSAGAEPDEQQTDKLPLDVFNNYFSLGFDAHVTLEFHESREANPEKFNSRFRNKMFYAGTAFSDFLMGSSKDLSKHIRVVVSSCQSNCQSFAKLAAQEVDLKQKNEDADMLIQVVGIETEKVSKEKAIADEEEQKEAAIAVVVSGRQRDCEEDLEKAANAAGRSGLGPCIPPGPSVPR</sequence>
<dbReference type="SMART" id="SM00045">
    <property type="entry name" value="DAGKa"/>
    <property type="match status" value="1"/>
</dbReference>
<organism evidence="13 14">
    <name type="scientific">Notothenia coriiceps</name>
    <name type="common">black rockcod</name>
    <dbReference type="NCBI Taxonomy" id="8208"/>
    <lineage>
        <taxon>Eukaryota</taxon>
        <taxon>Metazoa</taxon>
        <taxon>Chordata</taxon>
        <taxon>Craniata</taxon>
        <taxon>Vertebrata</taxon>
        <taxon>Euteleostomi</taxon>
        <taxon>Actinopterygii</taxon>
        <taxon>Neopterygii</taxon>
        <taxon>Teleostei</taxon>
        <taxon>Neoteleostei</taxon>
        <taxon>Acanthomorphata</taxon>
        <taxon>Eupercaria</taxon>
        <taxon>Perciformes</taxon>
        <taxon>Notothenioidei</taxon>
        <taxon>Nototheniidae</taxon>
        <taxon>Notothenia</taxon>
    </lineage>
</organism>
<evidence type="ECO:0000256" key="3">
    <source>
        <dbReference type="ARBA" id="ARBA00022679"/>
    </source>
</evidence>
<dbReference type="EC" id="2.7.1.107" evidence="10"/>
<evidence type="ECO:0000256" key="5">
    <source>
        <dbReference type="ARBA" id="ARBA00022741"/>
    </source>
</evidence>
<dbReference type="InterPro" id="IPR002219">
    <property type="entry name" value="PKC_DAG/PE"/>
</dbReference>
<dbReference type="PANTHER" id="PTHR11255:SF43">
    <property type="entry name" value="DIACYLGLYCEROL KINASE ZETA"/>
    <property type="match status" value="1"/>
</dbReference>
<evidence type="ECO:0000313" key="13">
    <source>
        <dbReference type="Proteomes" id="UP000504611"/>
    </source>
</evidence>
<dbReference type="KEGG" id="ncc:104965273"/>
<evidence type="ECO:0000256" key="6">
    <source>
        <dbReference type="ARBA" id="ARBA00022777"/>
    </source>
</evidence>
<dbReference type="RefSeq" id="XP_010792533.1">
    <property type="nucleotide sequence ID" value="XM_010794231.1"/>
</dbReference>
<dbReference type="OrthoDB" id="242257at2759"/>
<evidence type="ECO:0000256" key="11">
    <source>
        <dbReference type="SAM" id="MobiDB-lite"/>
    </source>
</evidence>
<comment type="catalytic activity">
    <reaction evidence="10">
        <text>a 1,2-diacyl-sn-glycerol + ATP = a 1,2-diacyl-sn-glycero-3-phosphate + ADP + H(+)</text>
        <dbReference type="Rhea" id="RHEA:10272"/>
        <dbReference type="ChEBI" id="CHEBI:15378"/>
        <dbReference type="ChEBI" id="CHEBI:17815"/>
        <dbReference type="ChEBI" id="CHEBI:30616"/>
        <dbReference type="ChEBI" id="CHEBI:58608"/>
        <dbReference type="ChEBI" id="CHEBI:456216"/>
        <dbReference type="EC" id="2.7.1.107"/>
    </reaction>
</comment>
<evidence type="ECO:0000256" key="10">
    <source>
        <dbReference type="RuleBase" id="RU361128"/>
    </source>
</evidence>
<gene>
    <name evidence="14" type="primary">LOC104965273</name>
</gene>
<keyword evidence="13" id="KW-1185">Reference proteome</keyword>
<dbReference type="InterPro" id="IPR000756">
    <property type="entry name" value="Diacylglycerol_kin_accessory"/>
</dbReference>
<dbReference type="CDD" id="cd20895">
    <property type="entry name" value="C1_DGKzeta_rpt2"/>
    <property type="match status" value="1"/>
</dbReference>
<dbReference type="InterPro" id="IPR047484">
    <property type="entry name" value="C1_DGKzeta_rpt2"/>
</dbReference>
<dbReference type="GO" id="GO:0005886">
    <property type="term" value="C:plasma membrane"/>
    <property type="evidence" value="ECO:0007669"/>
    <property type="project" value="TreeGrafter"/>
</dbReference>
<feature type="compositionally biased region" description="Pro residues" evidence="11">
    <location>
        <begin position="467"/>
        <end position="476"/>
    </location>
</feature>
<dbReference type="GO" id="GO:0046486">
    <property type="term" value="P:glycerolipid metabolic process"/>
    <property type="evidence" value="ECO:0007669"/>
    <property type="project" value="UniProtKB-UniPathway"/>
</dbReference>
<dbReference type="FunFam" id="3.40.50.10330:FF:000002">
    <property type="entry name" value="Diacylglycerol kinase"/>
    <property type="match status" value="1"/>
</dbReference>